<name>A0A401J7Z4_SPHXE</name>
<dbReference type="Proteomes" id="UP000290975">
    <property type="component" value="Unassembled WGS sequence"/>
</dbReference>
<sequence length="91" mass="9610">MEKPAHKWWTGGAAQTASRSDPIVWTGHVGDRSQAQAVDEACRIDNRRTLGGKIDAEVLRRASAHIAAVLRFGDAPAASPLPSSPLAGDLP</sequence>
<keyword evidence="3" id="KW-1185">Reference proteome</keyword>
<evidence type="ECO:0000313" key="3">
    <source>
        <dbReference type="Proteomes" id="UP000290975"/>
    </source>
</evidence>
<organism evidence="2 3">
    <name type="scientific">Sphingobium xenophagum</name>
    <dbReference type="NCBI Taxonomy" id="121428"/>
    <lineage>
        <taxon>Bacteria</taxon>
        <taxon>Pseudomonadati</taxon>
        <taxon>Pseudomonadota</taxon>
        <taxon>Alphaproteobacteria</taxon>
        <taxon>Sphingomonadales</taxon>
        <taxon>Sphingomonadaceae</taxon>
        <taxon>Sphingobium</taxon>
    </lineage>
</organism>
<evidence type="ECO:0000256" key="1">
    <source>
        <dbReference type="SAM" id="MobiDB-lite"/>
    </source>
</evidence>
<dbReference type="EMBL" id="BBQY01000045">
    <property type="protein sequence ID" value="GBH32735.1"/>
    <property type="molecule type" value="Genomic_DNA"/>
</dbReference>
<dbReference type="AlphaFoldDB" id="A0A401J7Z4"/>
<feature type="region of interest" description="Disordered" evidence="1">
    <location>
        <begin position="1"/>
        <end position="22"/>
    </location>
</feature>
<protein>
    <submittedName>
        <fullName evidence="2">Uncharacterized protein</fullName>
    </submittedName>
</protein>
<accession>A0A401J7Z4</accession>
<reference evidence="2 3" key="1">
    <citation type="submission" date="2014-12" db="EMBL/GenBank/DDBJ databases">
        <title>Whole genome sequencing of Sphingobium xenophagum OW59.</title>
        <authorList>
            <person name="Ohta Y."/>
            <person name="Nishi S."/>
            <person name="Hatada Y."/>
        </authorList>
    </citation>
    <scope>NUCLEOTIDE SEQUENCE [LARGE SCALE GENOMIC DNA]</scope>
    <source>
        <strain evidence="2 3">OW59</strain>
    </source>
</reference>
<proteinExistence type="predicted"/>
<evidence type="ECO:0000313" key="2">
    <source>
        <dbReference type="EMBL" id="GBH32735.1"/>
    </source>
</evidence>
<gene>
    <name evidence="2" type="ORF">MBESOW_P3966</name>
</gene>
<dbReference type="RefSeq" id="WP_006951945.1">
    <property type="nucleotide sequence ID" value="NZ_BBQY01000045.1"/>
</dbReference>
<comment type="caution">
    <text evidence="2">The sequence shown here is derived from an EMBL/GenBank/DDBJ whole genome shotgun (WGS) entry which is preliminary data.</text>
</comment>